<dbReference type="Gene3D" id="4.10.280.10">
    <property type="entry name" value="Helix-loop-helix DNA-binding domain"/>
    <property type="match status" value="1"/>
</dbReference>
<evidence type="ECO:0000313" key="2">
    <source>
        <dbReference type="Proteomes" id="UP000626697"/>
    </source>
</evidence>
<dbReference type="EMBL" id="JACJHX010000002">
    <property type="protein sequence ID" value="MBA9025566.1"/>
    <property type="molecule type" value="Genomic_DNA"/>
</dbReference>
<dbReference type="InterPro" id="IPR018540">
    <property type="entry name" value="Spo0E-like"/>
</dbReference>
<dbReference type="RefSeq" id="WP_182501651.1">
    <property type="nucleotide sequence ID" value="NZ_JACJHX010000002.1"/>
</dbReference>
<dbReference type="InterPro" id="IPR036638">
    <property type="entry name" value="HLH_DNA-bd_sf"/>
</dbReference>
<gene>
    <name evidence="1" type="ORF">HNP81_000849</name>
</gene>
<dbReference type="Proteomes" id="UP000626697">
    <property type="component" value="Unassembled WGS sequence"/>
</dbReference>
<accession>A0ABR6CLJ5</accession>
<organism evidence="1 2">
    <name type="scientific">Peribacillus huizhouensis</name>
    <dbReference type="NCBI Taxonomy" id="1501239"/>
    <lineage>
        <taxon>Bacteria</taxon>
        <taxon>Bacillati</taxon>
        <taxon>Bacillota</taxon>
        <taxon>Bacilli</taxon>
        <taxon>Bacillales</taxon>
        <taxon>Bacillaceae</taxon>
        <taxon>Peribacillus</taxon>
    </lineage>
</organism>
<sequence length="56" mass="6466">MVLNNILDLKKSIDEDRLVMYELAKNKALSDFDVIKISQRIDRKIIMVQKKGAICS</sequence>
<reference evidence="1 2" key="1">
    <citation type="submission" date="2020-08" db="EMBL/GenBank/DDBJ databases">
        <title>Genomic Encyclopedia of Type Strains, Phase IV (KMG-IV): sequencing the most valuable type-strain genomes for metagenomic binning, comparative biology and taxonomic classification.</title>
        <authorList>
            <person name="Goeker M."/>
        </authorList>
    </citation>
    <scope>NUCLEOTIDE SEQUENCE [LARGE SCALE GENOMIC DNA]</scope>
    <source>
        <strain evidence="1 2">DSM 105481</strain>
    </source>
</reference>
<comment type="caution">
    <text evidence="1">The sequence shown here is derived from an EMBL/GenBank/DDBJ whole genome shotgun (WGS) entry which is preliminary data.</text>
</comment>
<keyword evidence="2" id="KW-1185">Reference proteome</keyword>
<protein>
    <recommendedName>
        <fullName evidence="3">Aspartyl-phosphate phosphatase Spo0E family protein</fullName>
    </recommendedName>
</protein>
<evidence type="ECO:0000313" key="1">
    <source>
        <dbReference type="EMBL" id="MBA9025566.1"/>
    </source>
</evidence>
<proteinExistence type="predicted"/>
<evidence type="ECO:0008006" key="3">
    <source>
        <dbReference type="Google" id="ProtNLM"/>
    </source>
</evidence>
<dbReference type="InterPro" id="IPR037208">
    <property type="entry name" value="Spo0E-like_sf"/>
</dbReference>
<name>A0ABR6CLJ5_9BACI</name>
<dbReference type="SUPFAM" id="SSF140500">
    <property type="entry name" value="BAS1536-like"/>
    <property type="match status" value="1"/>
</dbReference>
<dbReference type="Pfam" id="PF09388">
    <property type="entry name" value="SpoOE-like"/>
    <property type="match status" value="1"/>
</dbReference>